<dbReference type="PROSITE" id="PS51257">
    <property type="entry name" value="PROKAR_LIPOPROTEIN"/>
    <property type="match status" value="1"/>
</dbReference>
<organism evidence="2 3">
    <name type="scientific">Natronomonas salsuginis</name>
    <dbReference type="NCBI Taxonomy" id="2217661"/>
    <lineage>
        <taxon>Archaea</taxon>
        <taxon>Methanobacteriati</taxon>
        <taxon>Methanobacteriota</taxon>
        <taxon>Stenosarchaea group</taxon>
        <taxon>Halobacteria</taxon>
        <taxon>Halobacteriales</taxon>
        <taxon>Natronomonadaceae</taxon>
        <taxon>Natronomonas</taxon>
    </lineage>
</organism>
<dbReference type="OrthoDB" id="290983at2157"/>
<dbReference type="AlphaFoldDB" id="A0A4V5ZP55"/>
<name>A0A4V5ZP55_9EURY</name>
<evidence type="ECO:0000313" key="2">
    <source>
        <dbReference type="EMBL" id="TKR26403.1"/>
    </source>
</evidence>
<protein>
    <recommendedName>
        <fullName evidence="1">DUF8159 domain-containing protein</fullName>
    </recommendedName>
</protein>
<keyword evidence="3" id="KW-1185">Reference proteome</keyword>
<evidence type="ECO:0000313" key="3">
    <source>
        <dbReference type="Proteomes" id="UP000308037"/>
    </source>
</evidence>
<feature type="domain" description="DUF8159" evidence="1">
    <location>
        <begin position="31"/>
        <end position="139"/>
    </location>
</feature>
<dbReference type="Proteomes" id="UP000308037">
    <property type="component" value="Unassembled WGS sequence"/>
</dbReference>
<proteinExistence type="predicted"/>
<sequence>MDRRTFVTGAVTAATLSITGCLGTEDALGIDDDHLSALRTEIDDRGVDYESVELNDTIVEVEHGYDEDPNDAIANVAMAFVERIADDWGVERLDGHLNDEGNDWTWYAEAEWAQAYADDNIEPDEYGERLSKTMTMVSETEE</sequence>
<dbReference type="RefSeq" id="WP_137276319.1">
    <property type="nucleotide sequence ID" value="NZ_QKNX01000002.1"/>
</dbReference>
<evidence type="ECO:0000259" key="1">
    <source>
        <dbReference type="Pfam" id="PF26490"/>
    </source>
</evidence>
<gene>
    <name evidence="2" type="ORF">DM868_07915</name>
</gene>
<comment type="caution">
    <text evidence="2">The sequence shown here is derived from an EMBL/GenBank/DDBJ whole genome shotgun (WGS) entry which is preliminary data.</text>
</comment>
<dbReference type="EMBL" id="QKNX01000002">
    <property type="protein sequence ID" value="TKR26403.1"/>
    <property type="molecule type" value="Genomic_DNA"/>
</dbReference>
<dbReference type="InterPro" id="IPR058473">
    <property type="entry name" value="DUF8159"/>
</dbReference>
<dbReference type="Pfam" id="PF26490">
    <property type="entry name" value="DUF8159"/>
    <property type="match status" value="1"/>
</dbReference>
<reference evidence="2 3" key="1">
    <citation type="submission" date="2019-04" db="EMBL/GenBank/DDBJ databases">
        <title>Natronomonas sp. F20-122 a newhaloarchaeon isolated from a saline saltern of Isla Bacuta, Huelva, Spain.</title>
        <authorList>
            <person name="Duran-Viseras A."/>
            <person name="Sanchez-Porro C."/>
            <person name="Ventosa A."/>
        </authorList>
    </citation>
    <scope>NUCLEOTIDE SEQUENCE [LARGE SCALE GENOMIC DNA]</scope>
    <source>
        <strain evidence="2 3">F20-122</strain>
    </source>
</reference>
<accession>A0A4V5ZP55</accession>